<keyword evidence="3" id="KW-1185">Reference proteome</keyword>
<feature type="non-terminal residue" evidence="2">
    <location>
        <position position="340"/>
    </location>
</feature>
<sequence>LIAPAGGDVVDGVAAAAEEEERQVEAADEADALGVAARGQVQLAEPVAGEGVGAALQHDGLRLEHLHHPRHDRLEQPVVLLVADAHAHRHVQRAVAAGALLADVGDGAGAREEAAAVLVERHRHHPVRRLEGGLDAVAVVDVDVHVEHAAEVGEQLADGEHDVVHVAEAPRAAAARVVHPARPVDGDVGGAAPEGARRGERPAGVAEAVIPEAVEHRVVDAAAAALALDGVDAPGARHVADPVVASAAVRGEVLEEGEVALVVEVGELRRRGGRRAEAAHVAEHAVGGDEVVRHGDAVRHHDVALAVVDGGDPRVVVVAHPPLLVVAARRRRQRIAAAAG</sequence>
<organism evidence="2 3">
    <name type="scientific">Oryza sativa subsp. japonica</name>
    <name type="common">Rice</name>
    <dbReference type="NCBI Taxonomy" id="39947"/>
    <lineage>
        <taxon>Eukaryota</taxon>
        <taxon>Viridiplantae</taxon>
        <taxon>Streptophyta</taxon>
        <taxon>Embryophyta</taxon>
        <taxon>Tracheophyta</taxon>
        <taxon>Spermatophyta</taxon>
        <taxon>Magnoliopsida</taxon>
        <taxon>Liliopsida</taxon>
        <taxon>Poales</taxon>
        <taxon>Poaceae</taxon>
        <taxon>BOP clade</taxon>
        <taxon>Oryzoideae</taxon>
        <taxon>Oryzeae</taxon>
        <taxon>Oryzinae</taxon>
        <taxon>Oryza</taxon>
        <taxon>Oryza sativa</taxon>
    </lineage>
</organism>
<proteinExistence type="predicted"/>
<feature type="non-terminal residue" evidence="2">
    <location>
        <position position="1"/>
    </location>
</feature>
<dbReference type="PaxDb" id="39947-A0A0P0V4L6"/>
<evidence type="ECO:0000313" key="3">
    <source>
        <dbReference type="Proteomes" id="UP000059680"/>
    </source>
</evidence>
<name>A0A0P0V4L6_ORYSJ</name>
<feature type="region of interest" description="Disordered" evidence="1">
    <location>
        <begin position="183"/>
        <end position="203"/>
    </location>
</feature>
<protein>
    <submittedName>
        <fullName evidence="2">Os01g0586450 protein</fullName>
    </submittedName>
</protein>
<dbReference type="FunCoup" id="A0A0P0V4L6">
    <property type="interactions" value="1"/>
</dbReference>
<dbReference type="Proteomes" id="UP000059680">
    <property type="component" value="Chromosome 1"/>
</dbReference>
<dbReference type="Gramene" id="Os01t0586450-00">
    <property type="protein sequence ID" value="Os01t0586450-00"/>
    <property type="gene ID" value="Os01g0586450"/>
</dbReference>
<evidence type="ECO:0000256" key="1">
    <source>
        <dbReference type="SAM" id="MobiDB-lite"/>
    </source>
</evidence>
<reference evidence="3" key="1">
    <citation type="journal article" date="2005" name="Nature">
        <title>The map-based sequence of the rice genome.</title>
        <authorList>
            <consortium name="International rice genome sequencing project (IRGSP)"/>
            <person name="Matsumoto T."/>
            <person name="Wu J."/>
            <person name="Kanamori H."/>
            <person name="Katayose Y."/>
            <person name="Fujisawa M."/>
            <person name="Namiki N."/>
            <person name="Mizuno H."/>
            <person name="Yamamoto K."/>
            <person name="Antonio B.A."/>
            <person name="Baba T."/>
            <person name="Sakata K."/>
            <person name="Nagamura Y."/>
            <person name="Aoki H."/>
            <person name="Arikawa K."/>
            <person name="Arita K."/>
            <person name="Bito T."/>
            <person name="Chiden Y."/>
            <person name="Fujitsuka N."/>
            <person name="Fukunaka R."/>
            <person name="Hamada M."/>
            <person name="Harada C."/>
            <person name="Hayashi A."/>
            <person name="Hijishita S."/>
            <person name="Honda M."/>
            <person name="Hosokawa S."/>
            <person name="Ichikawa Y."/>
            <person name="Idonuma A."/>
            <person name="Iijima M."/>
            <person name="Ikeda M."/>
            <person name="Ikeno M."/>
            <person name="Ito K."/>
            <person name="Ito S."/>
            <person name="Ito T."/>
            <person name="Ito Y."/>
            <person name="Ito Y."/>
            <person name="Iwabuchi A."/>
            <person name="Kamiya K."/>
            <person name="Karasawa W."/>
            <person name="Kurita K."/>
            <person name="Katagiri S."/>
            <person name="Kikuta A."/>
            <person name="Kobayashi H."/>
            <person name="Kobayashi N."/>
            <person name="Machita K."/>
            <person name="Maehara T."/>
            <person name="Masukawa M."/>
            <person name="Mizubayashi T."/>
            <person name="Mukai Y."/>
            <person name="Nagasaki H."/>
            <person name="Nagata Y."/>
            <person name="Naito S."/>
            <person name="Nakashima M."/>
            <person name="Nakama Y."/>
            <person name="Nakamichi Y."/>
            <person name="Nakamura M."/>
            <person name="Meguro A."/>
            <person name="Negishi M."/>
            <person name="Ohta I."/>
            <person name="Ohta T."/>
            <person name="Okamoto M."/>
            <person name="Ono N."/>
            <person name="Saji S."/>
            <person name="Sakaguchi M."/>
            <person name="Sakai K."/>
            <person name="Shibata M."/>
            <person name="Shimokawa T."/>
            <person name="Song J."/>
            <person name="Takazaki Y."/>
            <person name="Terasawa K."/>
            <person name="Tsugane M."/>
            <person name="Tsuji K."/>
            <person name="Ueda S."/>
            <person name="Waki K."/>
            <person name="Yamagata H."/>
            <person name="Yamamoto M."/>
            <person name="Yamamoto S."/>
            <person name="Yamane H."/>
            <person name="Yoshiki S."/>
            <person name="Yoshihara R."/>
            <person name="Yukawa K."/>
            <person name="Zhong H."/>
            <person name="Yano M."/>
            <person name="Yuan Q."/>
            <person name="Ouyang S."/>
            <person name="Liu J."/>
            <person name="Jones K.M."/>
            <person name="Gansberger K."/>
            <person name="Moffat K."/>
            <person name="Hill J."/>
            <person name="Bera J."/>
            <person name="Fadrosh D."/>
            <person name="Jin S."/>
            <person name="Johri S."/>
            <person name="Kim M."/>
            <person name="Overton L."/>
            <person name="Reardon M."/>
            <person name="Tsitrin T."/>
            <person name="Vuong H."/>
            <person name="Weaver B."/>
            <person name="Ciecko A."/>
            <person name="Tallon L."/>
            <person name="Jackson J."/>
            <person name="Pai G."/>
            <person name="Aken S.V."/>
            <person name="Utterback T."/>
            <person name="Reidmuller S."/>
            <person name="Feldblyum T."/>
            <person name="Hsiao J."/>
            <person name="Zismann V."/>
            <person name="Iobst S."/>
            <person name="de Vazeille A.R."/>
            <person name="Buell C.R."/>
            <person name="Ying K."/>
            <person name="Li Y."/>
            <person name="Lu T."/>
            <person name="Huang Y."/>
            <person name="Zhao Q."/>
            <person name="Feng Q."/>
            <person name="Zhang L."/>
            <person name="Zhu J."/>
            <person name="Weng Q."/>
            <person name="Mu J."/>
            <person name="Lu Y."/>
            <person name="Fan D."/>
            <person name="Liu Y."/>
            <person name="Guan J."/>
            <person name="Zhang Y."/>
            <person name="Yu S."/>
            <person name="Liu X."/>
            <person name="Zhang Y."/>
            <person name="Hong G."/>
            <person name="Han B."/>
            <person name="Choisne N."/>
            <person name="Demange N."/>
            <person name="Orjeda G."/>
            <person name="Samain S."/>
            <person name="Cattolico L."/>
            <person name="Pelletier E."/>
            <person name="Couloux A."/>
            <person name="Segurens B."/>
            <person name="Wincker P."/>
            <person name="D'Hont A."/>
            <person name="Scarpelli C."/>
            <person name="Weissenbach J."/>
            <person name="Salanoubat M."/>
            <person name="Quetier F."/>
            <person name="Yu Y."/>
            <person name="Kim H.R."/>
            <person name="Rambo T."/>
            <person name="Currie J."/>
            <person name="Collura K."/>
            <person name="Luo M."/>
            <person name="Yang T."/>
            <person name="Ammiraju J.S.S."/>
            <person name="Engler F."/>
            <person name="Soderlund C."/>
            <person name="Wing R.A."/>
            <person name="Palmer L.E."/>
            <person name="de la Bastide M."/>
            <person name="Spiegel L."/>
            <person name="Nascimento L."/>
            <person name="Zutavern T."/>
            <person name="O'Shaughnessy A."/>
            <person name="Dike S."/>
            <person name="Dedhia N."/>
            <person name="Preston R."/>
            <person name="Balija V."/>
            <person name="McCombie W.R."/>
            <person name="Chow T."/>
            <person name="Chen H."/>
            <person name="Chung M."/>
            <person name="Chen C."/>
            <person name="Shaw J."/>
            <person name="Wu H."/>
            <person name="Hsiao K."/>
            <person name="Chao Y."/>
            <person name="Chu M."/>
            <person name="Cheng C."/>
            <person name="Hour A."/>
            <person name="Lee P."/>
            <person name="Lin S."/>
            <person name="Lin Y."/>
            <person name="Liou J."/>
            <person name="Liu S."/>
            <person name="Hsing Y."/>
            <person name="Raghuvanshi S."/>
            <person name="Mohanty A."/>
            <person name="Bharti A.K."/>
            <person name="Gaur A."/>
            <person name="Gupta V."/>
            <person name="Kumar D."/>
            <person name="Ravi V."/>
            <person name="Vij S."/>
            <person name="Kapur A."/>
            <person name="Khurana P."/>
            <person name="Khurana P."/>
            <person name="Khurana J.P."/>
            <person name="Tyagi A.K."/>
            <person name="Gaikwad K."/>
            <person name="Singh A."/>
            <person name="Dalal V."/>
            <person name="Srivastava S."/>
            <person name="Dixit A."/>
            <person name="Pal A.K."/>
            <person name="Ghazi I.A."/>
            <person name="Yadav M."/>
            <person name="Pandit A."/>
            <person name="Bhargava A."/>
            <person name="Sureshbabu K."/>
            <person name="Batra K."/>
            <person name="Sharma T.R."/>
            <person name="Mohapatra T."/>
            <person name="Singh N.K."/>
            <person name="Messing J."/>
            <person name="Nelson A.B."/>
            <person name="Fuks G."/>
            <person name="Kavchok S."/>
            <person name="Keizer G."/>
            <person name="Linton E."/>
            <person name="Llaca V."/>
            <person name="Song R."/>
            <person name="Tanyolac B."/>
            <person name="Young S."/>
            <person name="Ho-Il K."/>
            <person name="Hahn J.H."/>
            <person name="Sangsakoo G."/>
            <person name="Vanavichit A."/>
            <person name="de Mattos Luiz.A.T."/>
            <person name="Zimmer P.D."/>
            <person name="Malone G."/>
            <person name="Dellagostin O."/>
            <person name="de Oliveira A.C."/>
            <person name="Bevan M."/>
            <person name="Bancroft I."/>
            <person name="Minx P."/>
            <person name="Cordum H."/>
            <person name="Wilson R."/>
            <person name="Cheng Z."/>
            <person name="Jin W."/>
            <person name="Jiang J."/>
            <person name="Leong S.A."/>
            <person name="Iwama H."/>
            <person name="Gojobori T."/>
            <person name="Itoh T."/>
            <person name="Niimura Y."/>
            <person name="Fujii Y."/>
            <person name="Habara T."/>
            <person name="Sakai H."/>
            <person name="Sato Y."/>
            <person name="Wilson G."/>
            <person name="Kumar K."/>
            <person name="McCouch S."/>
            <person name="Juretic N."/>
            <person name="Hoen D."/>
            <person name="Wright S."/>
            <person name="Bruskiewich R."/>
            <person name="Bureau T."/>
            <person name="Miyao A."/>
            <person name="Hirochika H."/>
            <person name="Nishikawa T."/>
            <person name="Kadowaki K."/>
            <person name="Sugiura M."/>
            <person name="Burr B."/>
            <person name="Sasaki T."/>
        </authorList>
    </citation>
    <scope>NUCLEOTIDE SEQUENCE [LARGE SCALE GENOMIC DNA]</scope>
    <source>
        <strain evidence="3">cv. Nipponbare</strain>
    </source>
</reference>
<dbReference type="InParanoid" id="A0A0P0V4L6"/>
<gene>
    <name evidence="2" type="ordered locus">Os01g0586450</name>
    <name evidence="2" type="ORF">OSNPB_010586450</name>
</gene>
<reference evidence="2 3" key="3">
    <citation type="journal article" date="2013" name="Rice">
        <title>Improvement of the Oryza sativa Nipponbare reference genome using next generation sequence and optical map data.</title>
        <authorList>
            <person name="Kawahara Y."/>
            <person name="de la Bastide M."/>
            <person name="Hamilton J.P."/>
            <person name="Kanamori H."/>
            <person name="McCombie W.R."/>
            <person name="Ouyang S."/>
            <person name="Schwartz D.C."/>
            <person name="Tanaka T."/>
            <person name="Wu J."/>
            <person name="Zhou S."/>
            <person name="Childs K.L."/>
            <person name="Davidson R.M."/>
            <person name="Lin H."/>
            <person name="Quesada-Ocampo L."/>
            <person name="Vaillancourt B."/>
            <person name="Sakai H."/>
            <person name="Lee S.S."/>
            <person name="Kim J."/>
            <person name="Numa H."/>
            <person name="Itoh T."/>
            <person name="Buell C.R."/>
            <person name="Matsumoto T."/>
        </authorList>
    </citation>
    <scope>NUCLEOTIDE SEQUENCE [LARGE SCALE GENOMIC DNA]</scope>
    <source>
        <strain evidence="3">cv. Nipponbare</strain>
    </source>
</reference>
<accession>A0A0P0V4L6</accession>
<dbReference type="AlphaFoldDB" id="A0A0P0V4L6"/>
<reference evidence="2 3" key="2">
    <citation type="journal article" date="2013" name="Plant Cell Physiol.">
        <title>Rice Annotation Project Database (RAP-DB): an integrative and interactive database for rice genomics.</title>
        <authorList>
            <person name="Sakai H."/>
            <person name="Lee S.S."/>
            <person name="Tanaka T."/>
            <person name="Numa H."/>
            <person name="Kim J."/>
            <person name="Kawahara Y."/>
            <person name="Wakimoto H."/>
            <person name="Yang C.C."/>
            <person name="Iwamoto M."/>
            <person name="Abe T."/>
            <person name="Yamada Y."/>
            <person name="Muto A."/>
            <person name="Inokuchi H."/>
            <person name="Ikemura T."/>
            <person name="Matsumoto T."/>
            <person name="Sasaki T."/>
            <person name="Itoh T."/>
        </authorList>
    </citation>
    <scope>NUCLEOTIDE SEQUENCE [LARGE SCALE GENOMIC DNA]</scope>
    <source>
        <strain evidence="3">cv. Nipponbare</strain>
    </source>
</reference>
<dbReference type="EMBL" id="AP014957">
    <property type="protein sequence ID" value="BAS72907.1"/>
    <property type="molecule type" value="Genomic_DNA"/>
</dbReference>
<evidence type="ECO:0000313" key="2">
    <source>
        <dbReference type="EMBL" id="BAS72907.1"/>
    </source>
</evidence>